<evidence type="ECO:0000256" key="2">
    <source>
        <dbReference type="SAM" id="MobiDB-lite"/>
    </source>
</evidence>
<evidence type="ECO:0000313" key="6">
    <source>
        <dbReference type="Proteomes" id="UP001596545"/>
    </source>
</evidence>
<dbReference type="GO" id="GO:0005886">
    <property type="term" value="C:plasma membrane"/>
    <property type="evidence" value="ECO:0007669"/>
    <property type="project" value="UniProtKB-SubCell"/>
</dbReference>
<dbReference type="Proteomes" id="UP001596545">
    <property type="component" value="Unassembled WGS sequence"/>
</dbReference>
<organism evidence="5 6">
    <name type="scientific">Halorubrum rutilum</name>
    <dbReference type="NCBI Taxonomy" id="1364933"/>
    <lineage>
        <taxon>Archaea</taxon>
        <taxon>Methanobacteriati</taxon>
        <taxon>Methanobacteriota</taxon>
        <taxon>Stenosarchaea group</taxon>
        <taxon>Halobacteria</taxon>
        <taxon>Halobacteriales</taxon>
        <taxon>Haloferacaceae</taxon>
        <taxon>Halorubrum</taxon>
    </lineage>
</organism>
<dbReference type="Pfam" id="PF07705">
    <property type="entry name" value="CARDB"/>
    <property type="match status" value="1"/>
</dbReference>
<comment type="caution">
    <text evidence="5">The sequence shown here is derived from an EMBL/GenBank/DDBJ whole genome shotgun (WGS) entry which is preliminary data.</text>
</comment>
<dbReference type="InterPro" id="IPR013783">
    <property type="entry name" value="Ig-like_fold"/>
</dbReference>
<feature type="domain" description="CARDB" evidence="4">
    <location>
        <begin position="517"/>
        <end position="584"/>
    </location>
</feature>
<keyword evidence="1" id="KW-0732">Signal</keyword>
<feature type="region of interest" description="Disordered" evidence="2">
    <location>
        <begin position="596"/>
        <end position="616"/>
    </location>
</feature>
<dbReference type="NCBIfam" id="TIGR04126">
    <property type="entry name" value="PGF_CTERM"/>
    <property type="match status" value="1"/>
</dbReference>
<keyword evidence="3" id="KW-0812">Transmembrane</keyword>
<keyword evidence="6" id="KW-1185">Reference proteome</keyword>
<keyword evidence="3" id="KW-0472">Membrane</keyword>
<dbReference type="InterPro" id="IPR026371">
    <property type="entry name" value="PGF_CTERM"/>
</dbReference>
<proteinExistence type="predicted"/>
<evidence type="ECO:0000259" key="4">
    <source>
        <dbReference type="Pfam" id="PF07705"/>
    </source>
</evidence>
<dbReference type="RefSeq" id="WP_256408283.1">
    <property type="nucleotide sequence ID" value="NZ_JANHDN010000002.1"/>
</dbReference>
<gene>
    <name evidence="5" type="ORF">ACFQMF_13340</name>
</gene>
<name>A0ABD6AP92_9EURY</name>
<feature type="transmembrane region" description="Helical" evidence="3">
    <location>
        <begin position="712"/>
        <end position="732"/>
    </location>
</feature>
<accession>A0ABD6AP92</accession>
<evidence type="ECO:0000256" key="1">
    <source>
        <dbReference type="ARBA" id="ARBA00022729"/>
    </source>
</evidence>
<dbReference type="AlphaFoldDB" id="A0ABD6AP92"/>
<dbReference type="GO" id="GO:0030115">
    <property type="term" value="C:S-layer"/>
    <property type="evidence" value="ECO:0007669"/>
    <property type="project" value="UniProtKB-SubCell"/>
</dbReference>
<dbReference type="Gene3D" id="2.60.40.10">
    <property type="entry name" value="Immunoglobulins"/>
    <property type="match status" value="2"/>
</dbReference>
<sequence>MTRSGSDPAVRSVVVASLAAVLLVAALPLTGGVAVGGAEAAGERTFHGSVGPQSLDGETSVSVAAGDRDEDATRVADAAASQVADADAIRLRNELSLTAEPGTIGVTTRAALPDRVTEFRVTLLSANGAAVEPDGFERAGDVAPGESVWEWDGETATPSLSYAIDANDTVEETGPLGARGTYRFVDTGEWALVRTPRTSSVWSYTGRYEGQVRLTRENVVDGEGAASGAMAFLGPHEERVREAGGQRYRLIVPAAADAEATPDEVFDAFESASTALQVGARDETVFAVAAPTDGVSWGVRGLQLGDADLWVRDAEPAGTADDVWTHEYVHTRQAFRTEASGRWITEASATYYAALFALERGAADFDEFEATLARGERDPDASAVLADPGTWERNPDYTKGALVVGEIDRRLRVATDGSASLATVVRELNAAGEPVGNGDVLDAIEAAAADGADAETAAAVRAEAERLTTAREAPETWDRAAHAEAFGETPARVGYAVAADGVRATGEYRDRPVVRDPVELVAGEALAVDVDVANTGGAAGEYDLALTVDGDAVATRTGSVDAGAETTERFEHAFPEPGEYAVRIAGERLSVVVSEPAPPSVRDVSADPDRASAGDSVRVTATVANDAGLPAGGDVEFRVDGETVAAVPVRLDSNDETTIARNVTLGEPGETGGTDGGDREVTVSVAGPEDEASTTVTVEREGLGGGATDDGAPGFGIVVAAVAVVAAAGLLGRRDP</sequence>
<protein>
    <submittedName>
        <fullName evidence="5">CARDB domain-containing protein</fullName>
    </submittedName>
</protein>
<dbReference type="EMBL" id="JBHTBL010000011">
    <property type="protein sequence ID" value="MFC7325561.1"/>
    <property type="molecule type" value="Genomic_DNA"/>
</dbReference>
<dbReference type="InterPro" id="IPR011635">
    <property type="entry name" value="CARDB"/>
</dbReference>
<evidence type="ECO:0000256" key="3">
    <source>
        <dbReference type="SAM" id="Phobius"/>
    </source>
</evidence>
<evidence type="ECO:0000313" key="5">
    <source>
        <dbReference type="EMBL" id="MFC7325561.1"/>
    </source>
</evidence>
<reference evidence="5 6" key="1">
    <citation type="journal article" date="2019" name="Int. J. Syst. Evol. Microbiol.">
        <title>The Global Catalogue of Microorganisms (GCM) 10K type strain sequencing project: providing services to taxonomists for standard genome sequencing and annotation.</title>
        <authorList>
            <consortium name="The Broad Institute Genomics Platform"/>
            <consortium name="The Broad Institute Genome Sequencing Center for Infectious Disease"/>
            <person name="Wu L."/>
            <person name="Ma J."/>
        </authorList>
    </citation>
    <scope>NUCLEOTIDE SEQUENCE [LARGE SCALE GENOMIC DNA]</scope>
    <source>
        <strain evidence="5 6">CGMCC 1.12554</strain>
    </source>
</reference>
<keyword evidence="3" id="KW-1133">Transmembrane helix</keyword>